<reference evidence="2 3" key="2">
    <citation type="submission" date="2017-10" db="EMBL/GenBank/DDBJ databases">
        <title>Genome analyses suggest a sexual origin of heterokaryosis in a supposedly ancient asexual fungus.</title>
        <authorList>
            <person name="Corradi N."/>
            <person name="Sedzielewska K."/>
            <person name="Noel J."/>
            <person name="Charron P."/>
            <person name="Farinelli L."/>
            <person name="Marton T."/>
            <person name="Kruger M."/>
            <person name="Pelin A."/>
            <person name="Brachmann A."/>
            <person name="Corradi N."/>
        </authorList>
    </citation>
    <scope>NUCLEOTIDE SEQUENCE [LARGE SCALE GENOMIC DNA]</scope>
    <source>
        <strain evidence="2 3">A1</strain>
    </source>
</reference>
<evidence type="ECO:0000313" key="2">
    <source>
        <dbReference type="EMBL" id="PKC63480.1"/>
    </source>
</evidence>
<gene>
    <name evidence="2" type="ORF">RhiirA1_463700</name>
    <name evidence="1" type="ORF">RhiirA1_476162</name>
</gene>
<dbReference type="EMBL" id="LLXH01002789">
    <property type="protein sequence ID" value="PKC55099.1"/>
    <property type="molecule type" value="Genomic_DNA"/>
</dbReference>
<dbReference type="VEuPathDB" id="FungiDB:RhiirA1_476162"/>
<reference evidence="2 3" key="1">
    <citation type="submission" date="2017-10" db="EMBL/GenBank/DDBJ databases">
        <title>Extensive intraspecific genome diversity in a model arbuscular mycorrhizal fungus.</title>
        <authorList>
            <person name="Chen E.C.H."/>
            <person name="Morin E."/>
            <person name="Baudet D."/>
            <person name="Noel J."/>
            <person name="Ndikumana S."/>
            <person name="Charron P."/>
            <person name="St-Onge C."/>
            <person name="Giorgi J."/>
            <person name="Grigoriev I.V."/>
            <person name="Roux C."/>
            <person name="Martin F.M."/>
            <person name="Corradi N."/>
        </authorList>
    </citation>
    <scope>NUCLEOTIDE SEQUENCE [LARGE SCALE GENOMIC DNA]</scope>
    <source>
        <strain evidence="2 3">A1</strain>
    </source>
</reference>
<protein>
    <submittedName>
        <fullName evidence="2">Uncharacterized protein</fullName>
    </submittedName>
</protein>
<dbReference type="VEuPathDB" id="FungiDB:FUN_000087"/>
<dbReference type="PANTHER" id="PTHR31424:SF5">
    <property type="entry name" value="APPLE DOMAIN-CONTAINING PROTEIN"/>
    <property type="match status" value="1"/>
</dbReference>
<name>A0A2N0RJI9_9GLOM</name>
<dbReference type="AlphaFoldDB" id="A0A2N0RJI9"/>
<proteinExistence type="predicted"/>
<organism evidence="2 3">
    <name type="scientific">Rhizophagus irregularis</name>
    <dbReference type="NCBI Taxonomy" id="588596"/>
    <lineage>
        <taxon>Eukaryota</taxon>
        <taxon>Fungi</taxon>
        <taxon>Fungi incertae sedis</taxon>
        <taxon>Mucoromycota</taxon>
        <taxon>Glomeromycotina</taxon>
        <taxon>Glomeromycetes</taxon>
        <taxon>Glomerales</taxon>
        <taxon>Glomeraceae</taxon>
        <taxon>Rhizophagus</taxon>
    </lineage>
</organism>
<evidence type="ECO:0000313" key="1">
    <source>
        <dbReference type="EMBL" id="PKC55099.1"/>
    </source>
</evidence>
<sequence>WKDNKRTFYYKVIRAGIYPKDILCYTKKPTSYSIPHGYVIQTTWNRNTCTVQCSINYVNDKPTYVVKFGNNFSNQVVSSKSPSDATTLFHNQINQGVNTRTSGVLLFGLHLESIHQYRIKPHKKRILKPVNEASHSTLTKRAKSMTKQVLDDFTNISKNHYNPVDKPILEKVQFSVNNYKFKVNVNENLITKECKNEAMVMVVDNGQISRDAYRKLTTIEDELPREWTIAEKRTQINIRMNDRIKINTVIMPQHMDINSNESSDIFDPEVIEEVTTSVGKGGKRSIKDVLKFIVPNLIKRGVLNLHEPIISIRISGDGRNVGKKVKHVMITFAILEDIENIHNPNYHYTVVLYPGLENYESLDILTISFREELQELKEIGININGVNWTINMYFSSDWKFLTICLGFNSANSLFFCPWCTITKKEISDIKKEWLISKQIDNINQYNGHHSTPLFNMISLENWIPDELHIMLRITDRLWSLLLHEIEETGYFNDVAREIIVKEMNRIKVNFHFWQEKECQSWSFTSLMGQDKLKVLQFFDLNKVLPPTRANVIRNLWNGFFDLYTAIRDPNTDPKIFKRDAKMWLKIFLTPSTGIPNSDNFVQGLYRPNDVTPYMHVLVFHIHEFIEKHKKWGLKSFSCAPVENKNHQQVTQFFRKTLRDGGNGINRKSAILQILEFENRKLYYICNDSHNIPNTIKLQI</sequence>
<feature type="non-terminal residue" evidence="2">
    <location>
        <position position="1"/>
    </location>
</feature>
<evidence type="ECO:0000313" key="3">
    <source>
        <dbReference type="Proteomes" id="UP000232688"/>
    </source>
</evidence>
<dbReference type="VEuPathDB" id="FungiDB:RhiirA1_463700"/>
<accession>A0A2N0RJI9</accession>
<comment type="caution">
    <text evidence="2">The sequence shown here is derived from an EMBL/GenBank/DDBJ whole genome shotgun (WGS) entry which is preliminary data.</text>
</comment>
<dbReference type="EMBL" id="LLXH01000732">
    <property type="protein sequence ID" value="PKC63480.1"/>
    <property type="molecule type" value="Genomic_DNA"/>
</dbReference>
<dbReference type="Proteomes" id="UP000232688">
    <property type="component" value="Unassembled WGS sequence"/>
</dbReference>
<dbReference type="PANTHER" id="PTHR31424">
    <property type="entry name" value="PROTEIN CBG23806"/>
    <property type="match status" value="1"/>
</dbReference>
<dbReference type="VEuPathDB" id="FungiDB:RhiirFUN_017407"/>